<protein>
    <submittedName>
        <fullName evidence="2">Alpha/beta-hydrolase</fullName>
    </submittedName>
</protein>
<reference evidence="2 3" key="1">
    <citation type="journal article" date="2016" name="Mol. Biol. Evol.">
        <title>Comparative Genomics of Early-Diverging Mushroom-Forming Fungi Provides Insights into the Origins of Lignocellulose Decay Capabilities.</title>
        <authorList>
            <person name="Nagy L.G."/>
            <person name="Riley R."/>
            <person name="Tritt A."/>
            <person name="Adam C."/>
            <person name="Daum C."/>
            <person name="Floudas D."/>
            <person name="Sun H."/>
            <person name="Yadav J.S."/>
            <person name="Pangilinan J."/>
            <person name="Larsson K.H."/>
            <person name="Matsuura K."/>
            <person name="Barry K."/>
            <person name="Labutti K."/>
            <person name="Kuo R."/>
            <person name="Ohm R.A."/>
            <person name="Bhattacharya S.S."/>
            <person name="Shirouzu T."/>
            <person name="Yoshinaga Y."/>
            <person name="Martin F.M."/>
            <person name="Grigoriev I.V."/>
            <person name="Hibbett D.S."/>
        </authorList>
    </citation>
    <scope>NUCLEOTIDE SEQUENCE [LARGE SCALE GENOMIC DNA]</scope>
    <source>
        <strain evidence="2 3">HHB14362 ss-1</strain>
    </source>
</reference>
<dbReference type="GO" id="GO:0016787">
    <property type="term" value="F:hydrolase activity"/>
    <property type="evidence" value="ECO:0007669"/>
    <property type="project" value="UniProtKB-KW"/>
</dbReference>
<dbReference type="SUPFAM" id="SSF53474">
    <property type="entry name" value="alpha/beta-Hydrolases"/>
    <property type="match status" value="1"/>
</dbReference>
<dbReference type="Pfam" id="PF12697">
    <property type="entry name" value="Abhydrolase_6"/>
    <property type="match status" value="1"/>
</dbReference>
<evidence type="ECO:0000259" key="1">
    <source>
        <dbReference type="Pfam" id="PF12697"/>
    </source>
</evidence>
<gene>
    <name evidence="2" type="ORF">NEOLEDRAFT_1145072</name>
</gene>
<dbReference type="EMBL" id="KV425554">
    <property type="protein sequence ID" value="KZT29299.1"/>
    <property type="molecule type" value="Genomic_DNA"/>
</dbReference>
<feature type="domain" description="AB hydrolase-1" evidence="1">
    <location>
        <begin position="31"/>
        <end position="266"/>
    </location>
</feature>
<dbReference type="InterPro" id="IPR000073">
    <property type="entry name" value="AB_hydrolase_1"/>
</dbReference>
<dbReference type="AlphaFoldDB" id="A0A165V7Y6"/>
<dbReference type="InterPro" id="IPR050228">
    <property type="entry name" value="Carboxylesterase_BioH"/>
</dbReference>
<dbReference type="Proteomes" id="UP000076761">
    <property type="component" value="Unassembled WGS sequence"/>
</dbReference>
<evidence type="ECO:0000313" key="2">
    <source>
        <dbReference type="EMBL" id="KZT29299.1"/>
    </source>
</evidence>
<dbReference type="InterPro" id="IPR029058">
    <property type="entry name" value="AB_hydrolase_fold"/>
</dbReference>
<keyword evidence="2" id="KW-0378">Hydrolase</keyword>
<dbReference type="PANTHER" id="PTHR43194:SF2">
    <property type="entry name" value="PEROXISOMAL MEMBRANE PROTEIN LPX1"/>
    <property type="match status" value="1"/>
</dbReference>
<evidence type="ECO:0000313" key="3">
    <source>
        <dbReference type="Proteomes" id="UP000076761"/>
    </source>
</evidence>
<proteinExistence type="predicted"/>
<accession>A0A165V7Y6</accession>
<organism evidence="2 3">
    <name type="scientific">Neolentinus lepideus HHB14362 ss-1</name>
    <dbReference type="NCBI Taxonomy" id="1314782"/>
    <lineage>
        <taxon>Eukaryota</taxon>
        <taxon>Fungi</taxon>
        <taxon>Dikarya</taxon>
        <taxon>Basidiomycota</taxon>
        <taxon>Agaricomycotina</taxon>
        <taxon>Agaricomycetes</taxon>
        <taxon>Gloeophyllales</taxon>
        <taxon>Gloeophyllaceae</taxon>
        <taxon>Neolentinus</taxon>
    </lineage>
</organism>
<name>A0A165V7Y6_9AGAM</name>
<dbReference type="OrthoDB" id="408373at2759"/>
<keyword evidence="3" id="KW-1185">Reference proteome</keyword>
<sequence>MAPRIISKVLQSTDGTIIYAEAVGNVDGPSIVFVHGFLTCTIVFNDMFADERLLREFYLVLLHNVRKVRYDLRGHGRSGMPEDVEGHSSSAYADDFMAVVNATVAADYCQNVDPIPVSGIVYLSALPYVGQIMPKIRGPVLAAMRPKFTTNDPAVYRELILSFTNSLFADPDRVPFETRCAMYGSSLLQTQKAMQCAVMRPQDPTKLLEAGSKGIPLLVVYGTNDKNIIGENVVKELKPHFSNMEVVPVEGAHHAVFLDNPEEVISALVSFAHRVSMGRELLYLVSFVVIIGFPPIVDRQLLPCCSSAEKGQQACDGADYYYPNGDC</sequence>
<dbReference type="Gene3D" id="3.40.50.1820">
    <property type="entry name" value="alpha/beta hydrolase"/>
    <property type="match status" value="1"/>
</dbReference>
<dbReference type="InParanoid" id="A0A165V7Y6"/>
<dbReference type="PANTHER" id="PTHR43194">
    <property type="entry name" value="HYDROLASE ALPHA/BETA FOLD FAMILY"/>
    <property type="match status" value="1"/>
</dbReference>
<dbReference type="STRING" id="1314782.A0A165V7Y6"/>